<gene>
    <name evidence="1" type="ORF">AFUS01_LOCUS7177</name>
</gene>
<dbReference type="OrthoDB" id="3626597at2759"/>
<dbReference type="AlphaFoldDB" id="A0A8J2NQ98"/>
<feature type="non-terminal residue" evidence="1">
    <location>
        <position position="44"/>
    </location>
</feature>
<dbReference type="Proteomes" id="UP000708208">
    <property type="component" value="Unassembled WGS sequence"/>
</dbReference>
<proteinExistence type="predicted"/>
<accession>A0A8J2NQ98</accession>
<feature type="non-terminal residue" evidence="1">
    <location>
        <position position="1"/>
    </location>
</feature>
<name>A0A8J2NQ98_9HEXA</name>
<comment type="caution">
    <text evidence="1">The sequence shown here is derived from an EMBL/GenBank/DDBJ whole genome shotgun (WGS) entry which is preliminary data.</text>
</comment>
<keyword evidence="2" id="KW-1185">Reference proteome</keyword>
<organism evidence="1 2">
    <name type="scientific">Allacma fusca</name>
    <dbReference type="NCBI Taxonomy" id="39272"/>
    <lineage>
        <taxon>Eukaryota</taxon>
        <taxon>Metazoa</taxon>
        <taxon>Ecdysozoa</taxon>
        <taxon>Arthropoda</taxon>
        <taxon>Hexapoda</taxon>
        <taxon>Collembola</taxon>
        <taxon>Symphypleona</taxon>
        <taxon>Sminthuridae</taxon>
        <taxon>Allacma</taxon>
    </lineage>
</organism>
<evidence type="ECO:0000313" key="1">
    <source>
        <dbReference type="EMBL" id="CAG7717738.1"/>
    </source>
</evidence>
<protein>
    <submittedName>
        <fullName evidence="1">Uncharacterized protein</fullName>
    </submittedName>
</protein>
<reference evidence="1" key="1">
    <citation type="submission" date="2021-06" db="EMBL/GenBank/DDBJ databases">
        <authorList>
            <person name="Hodson N. C."/>
            <person name="Mongue J. A."/>
            <person name="Jaron S. K."/>
        </authorList>
    </citation>
    <scope>NUCLEOTIDE SEQUENCE</scope>
</reference>
<sequence length="44" mass="5346">VRTIGEIDWYDYYQLEDIYAHLDRLAVENPYVEVIKYGQSYESQ</sequence>
<evidence type="ECO:0000313" key="2">
    <source>
        <dbReference type="Proteomes" id="UP000708208"/>
    </source>
</evidence>
<dbReference type="EMBL" id="CAJVCH010048198">
    <property type="protein sequence ID" value="CAG7717738.1"/>
    <property type="molecule type" value="Genomic_DNA"/>
</dbReference>